<keyword evidence="13" id="KW-0961">Cell wall biogenesis/degradation</keyword>
<evidence type="ECO:0000256" key="5">
    <source>
        <dbReference type="ARBA" id="ARBA00022676"/>
    </source>
</evidence>
<reference evidence="24 25" key="1">
    <citation type="submission" date="2019-07" db="EMBL/GenBank/DDBJ databases">
        <title>Lentzea xizangensis sp. nov., isolated from Qinghai-Tibetan Plateau Soils.</title>
        <authorList>
            <person name="Huang J."/>
        </authorList>
    </citation>
    <scope>NUCLEOTIDE SEQUENCE [LARGE SCALE GENOMIC DNA]</scope>
    <source>
        <strain evidence="24 25">FXJ1.1311</strain>
    </source>
</reference>
<keyword evidence="11 23" id="KW-0472">Membrane</keyword>
<comment type="subcellular location">
    <subcellularLocation>
        <location evidence="1">Cell membrane</location>
        <topology evidence="1">Multi-pass membrane protein</topology>
    </subcellularLocation>
</comment>
<dbReference type="GO" id="GO:0015648">
    <property type="term" value="F:lipid-linked peptidoglycan transporter activity"/>
    <property type="evidence" value="ECO:0007669"/>
    <property type="project" value="TreeGrafter"/>
</dbReference>
<comment type="similarity">
    <text evidence="16">Belongs to the SEDS family. FtsW subfamily.</text>
</comment>
<keyword evidence="12" id="KW-0131">Cell cycle</keyword>
<evidence type="ECO:0000256" key="16">
    <source>
        <dbReference type="ARBA" id="ARBA00038053"/>
    </source>
</evidence>
<dbReference type="EC" id="2.4.99.28" evidence="19"/>
<evidence type="ECO:0000256" key="12">
    <source>
        <dbReference type="ARBA" id="ARBA00023306"/>
    </source>
</evidence>
<evidence type="ECO:0000256" key="19">
    <source>
        <dbReference type="ARBA" id="ARBA00044770"/>
    </source>
</evidence>
<keyword evidence="25" id="KW-1185">Reference proteome</keyword>
<evidence type="ECO:0000256" key="3">
    <source>
        <dbReference type="ARBA" id="ARBA00022475"/>
    </source>
</evidence>
<evidence type="ECO:0000256" key="9">
    <source>
        <dbReference type="ARBA" id="ARBA00022984"/>
    </source>
</evidence>
<sequence length="487" mass="52082">MTVVADKPRTKRVRPTGRVAAVRNGLTAWLSRPLADFHLLLAIFGTLTVIGLVMVLSASAPGQVADGESAYGVFQKQLLYVLVGSVLFCLVLRFPLRKVRHGSTMAMLVCVILLGLVLTPLGKENYGAQSWFQVGPVSFQPIEAAKLALALWGAHVLVTKRALLTQYRHLLVPVVPVALLVFALVMLQPDLGGTITLGVVLISLLWFVGAPMRLFGVIAMGAVGGAVVLAIGAAYRLQRVLTFLNPEEDPLGAGLQARQAMFALAEGGLFGKGLAQGSSRWRYLPNVHSDFIYAVIGEELGFVGCFLVLALFGALAVVGLRIASRNTDPWIRIVSATMTVWLVAQAAINIGYVVQLLPVTGITLPMISSGGTSIVTTMVVFGILANCARHEPDAVAALRSLGPGRVGGLLKLPAPEAYRPPPKRKPVRPSTPPRAPGRRTAQLPVVDPAERRMAGRSAPPSEYRRRESRRASQGRSASDRSARGRGR</sequence>
<feature type="transmembrane region" description="Helical" evidence="23">
    <location>
        <begin position="39"/>
        <end position="58"/>
    </location>
</feature>
<feature type="transmembrane region" description="Helical" evidence="23">
    <location>
        <begin position="103"/>
        <end position="121"/>
    </location>
</feature>
<evidence type="ECO:0000256" key="8">
    <source>
        <dbReference type="ARBA" id="ARBA00022960"/>
    </source>
</evidence>
<dbReference type="NCBIfam" id="TIGR02614">
    <property type="entry name" value="ftsW"/>
    <property type="match status" value="1"/>
</dbReference>
<proteinExistence type="inferred from homology"/>
<comment type="catalytic activity">
    <reaction evidence="20">
        <text>[GlcNAc-(1-&gt;4)-Mur2Ac(oyl-L-Ala-gamma-D-Glu-L-Lys-D-Ala-D-Ala)](n)-di-trans,octa-cis-undecaprenyl diphosphate + beta-D-GlcNAc-(1-&gt;4)-Mur2Ac(oyl-L-Ala-gamma-D-Glu-L-Lys-D-Ala-D-Ala)-di-trans,octa-cis-undecaprenyl diphosphate = [GlcNAc-(1-&gt;4)-Mur2Ac(oyl-L-Ala-gamma-D-Glu-L-Lys-D-Ala-D-Ala)](n+1)-di-trans,octa-cis-undecaprenyl diphosphate + di-trans,octa-cis-undecaprenyl diphosphate + H(+)</text>
        <dbReference type="Rhea" id="RHEA:23708"/>
        <dbReference type="Rhea" id="RHEA-COMP:9602"/>
        <dbReference type="Rhea" id="RHEA-COMP:9603"/>
        <dbReference type="ChEBI" id="CHEBI:15378"/>
        <dbReference type="ChEBI" id="CHEBI:58405"/>
        <dbReference type="ChEBI" id="CHEBI:60033"/>
        <dbReference type="ChEBI" id="CHEBI:78435"/>
        <dbReference type="EC" id="2.4.99.28"/>
    </reaction>
</comment>
<feature type="transmembrane region" description="Helical" evidence="23">
    <location>
        <begin position="217"/>
        <end position="237"/>
    </location>
</feature>
<protein>
    <recommendedName>
        <fullName evidence="17">Probable peptidoglycan glycosyltransferase FtsW</fullName>
        <ecNumber evidence="19">2.4.99.28</ecNumber>
    </recommendedName>
    <alternativeName>
        <fullName evidence="18">Cell division protein FtsW</fullName>
    </alternativeName>
    <alternativeName>
        <fullName evidence="15">Cell wall polymerase</fullName>
    </alternativeName>
    <alternativeName>
        <fullName evidence="14">Peptidoglycan polymerase</fullName>
    </alternativeName>
</protein>
<evidence type="ECO:0000256" key="17">
    <source>
        <dbReference type="ARBA" id="ARBA00041185"/>
    </source>
</evidence>
<evidence type="ECO:0000313" key="25">
    <source>
        <dbReference type="Proteomes" id="UP000316639"/>
    </source>
</evidence>
<keyword evidence="8" id="KW-0133">Cell shape</keyword>
<dbReference type="GO" id="GO:0009252">
    <property type="term" value="P:peptidoglycan biosynthetic process"/>
    <property type="evidence" value="ECO:0007669"/>
    <property type="project" value="UniProtKB-KW"/>
</dbReference>
<comment type="function">
    <text evidence="21">Peptidoglycan polymerase that is essential for cell division.</text>
</comment>
<dbReference type="Proteomes" id="UP000316639">
    <property type="component" value="Unassembled WGS sequence"/>
</dbReference>
<comment type="caution">
    <text evidence="24">The sequence shown here is derived from an EMBL/GenBank/DDBJ whole genome shotgun (WGS) entry which is preliminary data.</text>
</comment>
<evidence type="ECO:0000256" key="10">
    <source>
        <dbReference type="ARBA" id="ARBA00022989"/>
    </source>
</evidence>
<keyword evidence="5" id="KW-0328">Glycosyltransferase</keyword>
<dbReference type="GO" id="GO:0051301">
    <property type="term" value="P:cell division"/>
    <property type="evidence" value="ECO:0007669"/>
    <property type="project" value="UniProtKB-KW"/>
</dbReference>
<feature type="transmembrane region" description="Helical" evidence="23">
    <location>
        <begin position="78"/>
        <end position="96"/>
    </location>
</feature>
<evidence type="ECO:0000256" key="14">
    <source>
        <dbReference type="ARBA" id="ARBA00032370"/>
    </source>
</evidence>
<evidence type="ECO:0000256" key="22">
    <source>
        <dbReference type="SAM" id="MobiDB-lite"/>
    </source>
</evidence>
<organism evidence="24 25">
    <name type="scientific">Lentzea tibetensis</name>
    <dbReference type="NCBI Taxonomy" id="2591470"/>
    <lineage>
        <taxon>Bacteria</taxon>
        <taxon>Bacillati</taxon>
        <taxon>Actinomycetota</taxon>
        <taxon>Actinomycetes</taxon>
        <taxon>Pseudonocardiales</taxon>
        <taxon>Pseudonocardiaceae</taxon>
        <taxon>Lentzea</taxon>
    </lineage>
</organism>
<name>A0A563ERN2_9PSEU</name>
<dbReference type="OrthoDB" id="9768187at2"/>
<evidence type="ECO:0000256" key="4">
    <source>
        <dbReference type="ARBA" id="ARBA00022618"/>
    </source>
</evidence>
<keyword evidence="7 23" id="KW-0812">Transmembrane</keyword>
<keyword evidence="4" id="KW-0132">Cell division</keyword>
<evidence type="ECO:0000256" key="23">
    <source>
        <dbReference type="SAM" id="Phobius"/>
    </source>
</evidence>
<dbReference type="InterPro" id="IPR013437">
    <property type="entry name" value="FtsW"/>
</dbReference>
<feature type="transmembrane region" description="Helical" evidence="23">
    <location>
        <begin position="366"/>
        <end position="385"/>
    </location>
</feature>
<feature type="region of interest" description="Disordered" evidence="22">
    <location>
        <begin position="412"/>
        <end position="487"/>
    </location>
</feature>
<evidence type="ECO:0000256" key="11">
    <source>
        <dbReference type="ARBA" id="ARBA00023136"/>
    </source>
</evidence>
<dbReference type="GO" id="GO:0071555">
    <property type="term" value="P:cell wall organization"/>
    <property type="evidence" value="ECO:0007669"/>
    <property type="project" value="UniProtKB-KW"/>
</dbReference>
<dbReference type="InterPro" id="IPR001182">
    <property type="entry name" value="FtsW/RodA"/>
</dbReference>
<evidence type="ECO:0000256" key="21">
    <source>
        <dbReference type="ARBA" id="ARBA00049966"/>
    </source>
</evidence>
<evidence type="ECO:0000256" key="20">
    <source>
        <dbReference type="ARBA" id="ARBA00049902"/>
    </source>
</evidence>
<dbReference type="GO" id="GO:0032153">
    <property type="term" value="C:cell division site"/>
    <property type="evidence" value="ECO:0007669"/>
    <property type="project" value="TreeGrafter"/>
</dbReference>
<feature type="transmembrane region" description="Helical" evidence="23">
    <location>
        <begin position="291"/>
        <end position="318"/>
    </location>
</feature>
<feature type="transmembrane region" description="Helical" evidence="23">
    <location>
        <begin position="193"/>
        <end position="210"/>
    </location>
</feature>
<dbReference type="GO" id="GO:0008955">
    <property type="term" value="F:peptidoglycan glycosyltransferase activity"/>
    <property type="evidence" value="ECO:0007669"/>
    <property type="project" value="UniProtKB-EC"/>
</dbReference>
<evidence type="ECO:0000256" key="18">
    <source>
        <dbReference type="ARBA" id="ARBA00041418"/>
    </source>
</evidence>
<evidence type="ECO:0000313" key="24">
    <source>
        <dbReference type="EMBL" id="TWP50252.1"/>
    </source>
</evidence>
<accession>A0A563ERN2</accession>
<comment type="pathway">
    <text evidence="2">Cell wall biogenesis; peptidoglycan biosynthesis.</text>
</comment>
<feature type="transmembrane region" description="Helical" evidence="23">
    <location>
        <begin position="330"/>
        <end position="354"/>
    </location>
</feature>
<gene>
    <name evidence="24" type="primary">ftsW</name>
    <name evidence="24" type="ORF">FKR81_21350</name>
</gene>
<feature type="transmembrane region" description="Helical" evidence="23">
    <location>
        <begin position="170"/>
        <end position="187"/>
    </location>
</feature>
<keyword evidence="10 23" id="KW-1133">Transmembrane helix</keyword>
<dbReference type="Pfam" id="PF01098">
    <property type="entry name" value="FTSW_RODA_SPOVE"/>
    <property type="match status" value="1"/>
</dbReference>
<evidence type="ECO:0000256" key="1">
    <source>
        <dbReference type="ARBA" id="ARBA00004651"/>
    </source>
</evidence>
<dbReference type="RefSeq" id="WP_146353875.1">
    <property type="nucleotide sequence ID" value="NZ_VOBR01000013.1"/>
</dbReference>
<dbReference type="AlphaFoldDB" id="A0A563ERN2"/>
<evidence type="ECO:0000256" key="15">
    <source>
        <dbReference type="ARBA" id="ARBA00033270"/>
    </source>
</evidence>
<evidence type="ECO:0000256" key="6">
    <source>
        <dbReference type="ARBA" id="ARBA00022679"/>
    </source>
</evidence>
<feature type="transmembrane region" description="Helical" evidence="23">
    <location>
        <begin position="141"/>
        <end position="158"/>
    </location>
</feature>
<evidence type="ECO:0000256" key="2">
    <source>
        <dbReference type="ARBA" id="ARBA00004752"/>
    </source>
</evidence>
<feature type="compositionally biased region" description="Basic and acidic residues" evidence="22">
    <location>
        <begin position="477"/>
        <end position="487"/>
    </location>
</feature>
<keyword evidence="6" id="KW-0808">Transferase</keyword>
<keyword evidence="9" id="KW-0573">Peptidoglycan synthesis</keyword>
<dbReference type="GO" id="GO:0008360">
    <property type="term" value="P:regulation of cell shape"/>
    <property type="evidence" value="ECO:0007669"/>
    <property type="project" value="UniProtKB-KW"/>
</dbReference>
<evidence type="ECO:0000256" key="7">
    <source>
        <dbReference type="ARBA" id="ARBA00022692"/>
    </source>
</evidence>
<dbReference type="PANTHER" id="PTHR30474:SF2">
    <property type="entry name" value="PEPTIDOGLYCAN GLYCOSYLTRANSFERASE FTSW-RELATED"/>
    <property type="match status" value="1"/>
</dbReference>
<evidence type="ECO:0000256" key="13">
    <source>
        <dbReference type="ARBA" id="ARBA00023316"/>
    </source>
</evidence>
<keyword evidence="3" id="KW-1003">Cell membrane</keyword>
<dbReference type="PANTHER" id="PTHR30474">
    <property type="entry name" value="CELL CYCLE PROTEIN"/>
    <property type="match status" value="1"/>
</dbReference>
<dbReference type="EMBL" id="VOBR01000013">
    <property type="protein sequence ID" value="TWP50252.1"/>
    <property type="molecule type" value="Genomic_DNA"/>
</dbReference>
<dbReference type="GO" id="GO:0005886">
    <property type="term" value="C:plasma membrane"/>
    <property type="evidence" value="ECO:0007669"/>
    <property type="project" value="UniProtKB-SubCell"/>
</dbReference>